<dbReference type="InterPro" id="IPR050273">
    <property type="entry name" value="GppA/Ppx_hydrolase"/>
</dbReference>
<sequence length="508" mass="58454">MDHSRTAIIDIGSNTVRLVLYKEQGAGIEEFRNVKAPLRLRRFLDENSKMSGEGVNLLLEALRNFREVLDYYDVTEVECTATAALRQAVNRHEIIQRVREETGFLIRLLSGEEEAYYGLSAVLKTMPVENGLTIDIGGGSTEITLFENRKLKYSHSFPFGVVSLKEQFIAEDRMKPKEQKKMAEYIRQEFAQFSWLNQAPDGIIVAIGGSARNLANIQQLKENYPPLGVHGYELTVEALNRLRDELSLLSYQEFVKVDGLSNERADLILPAIEVFYQLANHTGTTGYFVSSRGLRDGIMLERMKSGRWDTAWDVKRNGVTRLIEVYGHDPEHHHQMMKLTEMMLTGFEKESVLNMTKQERFMIEQAAALFYLGEYISSNSKSRHTFYLLINSLFDGFTHREKAYLSLTASFTNNSKLKQYLEGFDGWFSKEEIQKMREYGALLKLCFSLNNSKRSVVQDLNVKKKDTGLLITVYCEGNEMAERYQSEKQKRHLEKALQTNINLQFKQK</sequence>
<dbReference type="EMBL" id="MSFI01000023">
    <property type="protein sequence ID" value="OMP66211.1"/>
    <property type="molecule type" value="Genomic_DNA"/>
</dbReference>
<gene>
    <name evidence="5" type="ORF">BTO28_13550</name>
</gene>
<dbReference type="InterPro" id="IPR030673">
    <property type="entry name" value="PyroPPase_GppA_Ppx"/>
</dbReference>
<dbReference type="InterPro" id="IPR003695">
    <property type="entry name" value="Ppx_GppA_N"/>
</dbReference>
<dbReference type="SUPFAM" id="SSF53067">
    <property type="entry name" value="Actin-like ATPase domain"/>
    <property type="match status" value="2"/>
</dbReference>
<dbReference type="PANTHER" id="PTHR30005:SF0">
    <property type="entry name" value="RETROGRADE REGULATION PROTEIN 2"/>
    <property type="match status" value="1"/>
</dbReference>
<dbReference type="Gene3D" id="1.10.3210.10">
    <property type="entry name" value="Hypothetical protein af1432"/>
    <property type="match status" value="1"/>
</dbReference>
<dbReference type="AlphaFoldDB" id="A0A1V2A5B8"/>
<feature type="domain" description="Ppx/GppA phosphatase C-terminal" evidence="4">
    <location>
        <begin position="315"/>
        <end position="465"/>
    </location>
</feature>
<dbReference type="InterPro" id="IPR048950">
    <property type="entry name" value="Ppx_GppA_C"/>
</dbReference>
<dbReference type="Pfam" id="PF21447">
    <property type="entry name" value="Ppx-GppA_III"/>
    <property type="match status" value="1"/>
</dbReference>
<dbReference type="PIRSF" id="PIRSF001267">
    <property type="entry name" value="Pyrophosphatase_GppA_Ppx"/>
    <property type="match status" value="1"/>
</dbReference>
<evidence type="ECO:0000313" key="6">
    <source>
        <dbReference type="Proteomes" id="UP000188613"/>
    </source>
</evidence>
<comment type="similarity">
    <text evidence="1">Belongs to the GppA/Ppx family.</text>
</comment>
<dbReference type="Gene3D" id="3.30.420.40">
    <property type="match status" value="1"/>
</dbReference>
<comment type="caution">
    <text evidence="5">The sequence shown here is derived from an EMBL/GenBank/DDBJ whole genome shotgun (WGS) entry which is preliminary data.</text>
</comment>
<dbReference type="STRING" id="1714355.BTO28_13550"/>
<evidence type="ECO:0000259" key="3">
    <source>
        <dbReference type="Pfam" id="PF02541"/>
    </source>
</evidence>
<evidence type="ECO:0000313" key="5">
    <source>
        <dbReference type="EMBL" id="OMP66211.1"/>
    </source>
</evidence>
<proteinExistence type="inferred from homology"/>
<keyword evidence="6" id="KW-1185">Reference proteome</keyword>
<name>A0A1V2A5B8_9BACI</name>
<feature type="domain" description="Ppx/GppA phosphatase N-terminal" evidence="3">
    <location>
        <begin position="28"/>
        <end position="304"/>
    </location>
</feature>
<dbReference type="CDD" id="cd24052">
    <property type="entry name" value="ASKHA_NBD_HpPPX-GppA-like"/>
    <property type="match status" value="1"/>
</dbReference>
<dbReference type="RefSeq" id="WP_076767158.1">
    <property type="nucleotide sequence ID" value="NZ_MSFI01000023.1"/>
</dbReference>
<protein>
    <submittedName>
        <fullName evidence="5">Uncharacterized protein</fullName>
    </submittedName>
</protein>
<dbReference type="GO" id="GO:0006357">
    <property type="term" value="P:regulation of transcription by RNA polymerase II"/>
    <property type="evidence" value="ECO:0007669"/>
    <property type="project" value="TreeGrafter"/>
</dbReference>
<evidence type="ECO:0000256" key="1">
    <source>
        <dbReference type="ARBA" id="ARBA00007125"/>
    </source>
</evidence>
<dbReference type="Gene3D" id="3.30.420.150">
    <property type="entry name" value="Exopolyphosphatase. Domain 2"/>
    <property type="match status" value="1"/>
</dbReference>
<keyword evidence="2" id="KW-0378">Hydrolase</keyword>
<accession>A0A1V2A5B8</accession>
<evidence type="ECO:0000259" key="4">
    <source>
        <dbReference type="Pfam" id="PF21447"/>
    </source>
</evidence>
<dbReference type="SUPFAM" id="SSF109604">
    <property type="entry name" value="HD-domain/PDEase-like"/>
    <property type="match status" value="1"/>
</dbReference>
<evidence type="ECO:0000256" key="2">
    <source>
        <dbReference type="ARBA" id="ARBA00022801"/>
    </source>
</evidence>
<dbReference type="OrthoDB" id="9807195at2"/>
<organism evidence="5 6">
    <name type="scientific">Domibacillus epiphyticus</name>
    <dbReference type="NCBI Taxonomy" id="1714355"/>
    <lineage>
        <taxon>Bacteria</taxon>
        <taxon>Bacillati</taxon>
        <taxon>Bacillota</taxon>
        <taxon>Bacilli</taxon>
        <taxon>Bacillales</taxon>
        <taxon>Bacillaceae</taxon>
        <taxon>Domibacillus</taxon>
    </lineage>
</organism>
<dbReference type="PANTHER" id="PTHR30005">
    <property type="entry name" value="EXOPOLYPHOSPHATASE"/>
    <property type="match status" value="1"/>
</dbReference>
<dbReference type="InterPro" id="IPR043129">
    <property type="entry name" value="ATPase_NBD"/>
</dbReference>
<dbReference type="Proteomes" id="UP000188613">
    <property type="component" value="Unassembled WGS sequence"/>
</dbReference>
<dbReference type="GO" id="GO:0016787">
    <property type="term" value="F:hydrolase activity"/>
    <property type="evidence" value="ECO:0007669"/>
    <property type="project" value="UniProtKB-KW"/>
</dbReference>
<dbReference type="Pfam" id="PF02541">
    <property type="entry name" value="Ppx-GppA"/>
    <property type="match status" value="1"/>
</dbReference>
<reference evidence="5 6" key="1">
    <citation type="submission" date="2016-12" db="EMBL/GenBank/DDBJ databases">
        <title>Domibacillus sp. SAB 38T whole genome sequencing.</title>
        <authorList>
            <person name="Verma A."/>
            <person name="Ojha A.K."/>
            <person name="Krishnamurthi S."/>
        </authorList>
    </citation>
    <scope>NUCLEOTIDE SEQUENCE [LARGE SCALE GENOMIC DNA]</scope>
    <source>
        <strain evidence="5 6">SAB 38</strain>
    </source>
</reference>